<gene>
    <name evidence="2" type="ORF">PIB30_101947</name>
</gene>
<sequence>MAGFTSFEFDTSLGNFQENIRQVFPGVGESLLDFLMQQKLKNRDVSLCPRCNAVFDADAATLFEKERMKKELAHKEEQVRQRHGVRRTESSNMMAVPPTQMQWVRGSSTARFPAYDDFPSHRNFRGGSRGRGRGRGFSHKHFRGRVRFHSRNAKSSSKAEASPSENKDKGAKTSALNRVVFPEGKGKEIAADPKVDSEILKEDEGDDLYDDEFVEEDEMISVVSVNHVTICISSFD</sequence>
<evidence type="ECO:0000313" key="2">
    <source>
        <dbReference type="EMBL" id="MED6226272.1"/>
    </source>
</evidence>
<feature type="compositionally biased region" description="Basic residues" evidence="1">
    <location>
        <begin position="123"/>
        <end position="152"/>
    </location>
</feature>
<organism evidence="2 3">
    <name type="scientific">Stylosanthes scabra</name>
    <dbReference type="NCBI Taxonomy" id="79078"/>
    <lineage>
        <taxon>Eukaryota</taxon>
        <taxon>Viridiplantae</taxon>
        <taxon>Streptophyta</taxon>
        <taxon>Embryophyta</taxon>
        <taxon>Tracheophyta</taxon>
        <taxon>Spermatophyta</taxon>
        <taxon>Magnoliopsida</taxon>
        <taxon>eudicotyledons</taxon>
        <taxon>Gunneridae</taxon>
        <taxon>Pentapetalae</taxon>
        <taxon>rosids</taxon>
        <taxon>fabids</taxon>
        <taxon>Fabales</taxon>
        <taxon>Fabaceae</taxon>
        <taxon>Papilionoideae</taxon>
        <taxon>50 kb inversion clade</taxon>
        <taxon>dalbergioids sensu lato</taxon>
        <taxon>Dalbergieae</taxon>
        <taxon>Pterocarpus clade</taxon>
        <taxon>Stylosanthes</taxon>
    </lineage>
</organism>
<evidence type="ECO:0000256" key="1">
    <source>
        <dbReference type="SAM" id="MobiDB-lite"/>
    </source>
</evidence>
<name>A0ABU6ZW62_9FABA</name>
<proteinExistence type="predicted"/>
<reference evidence="2 3" key="1">
    <citation type="journal article" date="2023" name="Plants (Basel)">
        <title>Bridging the Gap: Combining Genomics and Transcriptomics Approaches to Understand Stylosanthes scabra, an Orphan Legume from the Brazilian Caatinga.</title>
        <authorList>
            <person name="Ferreira-Neto J.R.C."/>
            <person name="da Silva M.D."/>
            <person name="Binneck E."/>
            <person name="de Melo N.F."/>
            <person name="da Silva R.H."/>
            <person name="de Melo A.L.T.M."/>
            <person name="Pandolfi V."/>
            <person name="Bustamante F.O."/>
            <person name="Brasileiro-Vidal A.C."/>
            <person name="Benko-Iseppon A.M."/>
        </authorList>
    </citation>
    <scope>NUCLEOTIDE SEQUENCE [LARGE SCALE GENOMIC DNA]</scope>
    <source>
        <tissue evidence="2">Leaves</tissue>
    </source>
</reference>
<feature type="region of interest" description="Disordered" evidence="1">
    <location>
        <begin position="123"/>
        <end position="177"/>
    </location>
</feature>
<evidence type="ECO:0000313" key="3">
    <source>
        <dbReference type="Proteomes" id="UP001341840"/>
    </source>
</evidence>
<protein>
    <submittedName>
        <fullName evidence="2">Uncharacterized protein</fullName>
    </submittedName>
</protein>
<dbReference type="EMBL" id="JASCZI010274919">
    <property type="protein sequence ID" value="MED6226272.1"/>
    <property type="molecule type" value="Genomic_DNA"/>
</dbReference>
<comment type="caution">
    <text evidence="2">The sequence shown here is derived from an EMBL/GenBank/DDBJ whole genome shotgun (WGS) entry which is preliminary data.</text>
</comment>
<feature type="compositionally biased region" description="Low complexity" evidence="1">
    <location>
        <begin position="153"/>
        <end position="164"/>
    </location>
</feature>
<keyword evidence="3" id="KW-1185">Reference proteome</keyword>
<accession>A0ABU6ZW62</accession>
<dbReference type="Proteomes" id="UP001341840">
    <property type="component" value="Unassembled WGS sequence"/>
</dbReference>